<evidence type="ECO:0000256" key="1">
    <source>
        <dbReference type="ARBA" id="ARBA00001561"/>
    </source>
</evidence>
<protein>
    <recommendedName>
        <fullName evidence="2">N-acetylmuramoyl-L-alanine amidase</fullName>
        <ecNumber evidence="2">3.5.1.28</ecNumber>
    </recommendedName>
</protein>
<dbReference type="GO" id="GO:0008745">
    <property type="term" value="F:N-acetylmuramoyl-L-alanine amidase activity"/>
    <property type="evidence" value="ECO:0007669"/>
    <property type="project" value="UniProtKB-EC"/>
</dbReference>
<comment type="catalytic activity">
    <reaction evidence="1">
        <text>Hydrolyzes the link between N-acetylmuramoyl residues and L-amino acid residues in certain cell-wall glycopeptides.</text>
        <dbReference type="EC" id="3.5.1.28"/>
    </reaction>
</comment>
<feature type="domain" description="Peptidase C51" evidence="3">
    <location>
        <begin position="31"/>
        <end position="167"/>
    </location>
</feature>
<dbReference type="InterPro" id="IPR038765">
    <property type="entry name" value="Papain-like_cys_pep_sf"/>
</dbReference>
<dbReference type="AlphaFoldDB" id="A0A5C5S814"/>
<comment type="caution">
    <text evidence="4">The sequence shown here is derived from an EMBL/GenBank/DDBJ whole genome shotgun (WGS) entry which is preliminary data.</text>
</comment>
<organism evidence="4 5">
    <name type="scientific">Streptococcus cuniculipharyngis</name>
    <dbReference type="NCBI Taxonomy" id="1562651"/>
    <lineage>
        <taxon>Bacteria</taxon>
        <taxon>Bacillati</taxon>
        <taxon>Bacillota</taxon>
        <taxon>Bacilli</taxon>
        <taxon>Lactobacillales</taxon>
        <taxon>Streptococcaceae</taxon>
        <taxon>Streptococcus</taxon>
    </lineage>
</organism>
<dbReference type="Proteomes" id="UP000317430">
    <property type="component" value="Unassembled WGS sequence"/>
</dbReference>
<dbReference type="InterPro" id="IPR003646">
    <property type="entry name" value="SH3-like_bac-type"/>
</dbReference>
<name>A0A5C5S814_9STRE</name>
<sequence length="284" mass="30834">MQERLYKLIVSVVVLLALVSGTKVSASSRTSIVTWAERLASQGQGVDYDGVYGMQCVDLVNWILGKHFGKPIWGNAINLLDSAQQAGYQVIRNNGINKPEVGDIFIMRTYAHIYGHAGLIISDEGGSYGTIEQNVDGGTQSLTLGGPARRLRRTLNNPSGVIIGWIRPPYQREVSPQWQAPAPVVIEQGNPVFSSPSNNGYQKVKDSSGRFVVTVNQLNVRNSPSLAGSPVASYSYGQSFYFDSVYQGDGYLWLSYVSSSGVRRYVAQGPATNGVLSGSYGRIE</sequence>
<gene>
    <name evidence="4" type="ORF">FRX57_07235</name>
</gene>
<dbReference type="Pfam" id="PF08460">
    <property type="entry name" value="SH3_5"/>
    <property type="match status" value="1"/>
</dbReference>
<evidence type="ECO:0000313" key="5">
    <source>
        <dbReference type="Proteomes" id="UP000317430"/>
    </source>
</evidence>
<accession>A0A5C5S814</accession>
<keyword evidence="5" id="KW-1185">Reference proteome</keyword>
<evidence type="ECO:0000313" key="4">
    <source>
        <dbReference type="EMBL" id="TWS96256.1"/>
    </source>
</evidence>
<proteinExistence type="predicted"/>
<dbReference type="PROSITE" id="PS50911">
    <property type="entry name" value="CHAP"/>
    <property type="match status" value="1"/>
</dbReference>
<dbReference type="InterPro" id="IPR007921">
    <property type="entry name" value="CHAP_dom"/>
</dbReference>
<dbReference type="RefSeq" id="WP_146568131.1">
    <property type="nucleotide sequence ID" value="NZ_VOHL01000009.1"/>
</dbReference>
<dbReference type="EC" id="3.5.1.28" evidence="2"/>
<reference evidence="4 5" key="1">
    <citation type="submission" date="2019-08" db="EMBL/GenBank/DDBJ databases">
        <authorList>
            <person name="Lei W."/>
        </authorList>
    </citation>
    <scope>NUCLEOTIDE SEQUENCE [LARGE SCALE GENOMIC DNA]</scope>
    <source>
        <strain evidence="4 5">CCUG 66496</strain>
    </source>
</reference>
<evidence type="ECO:0000256" key="2">
    <source>
        <dbReference type="ARBA" id="ARBA00011901"/>
    </source>
</evidence>
<dbReference type="Pfam" id="PF05257">
    <property type="entry name" value="CHAP"/>
    <property type="match status" value="1"/>
</dbReference>
<dbReference type="Gene3D" id="2.30.30.40">
    <property type="entry name" value="SH3 Domains"/>
    <property type="match status" value="1"/>
</dbReference>
<dbReference type="SMART" id="SM00287">
    <property type="entry name" value="SH3b"/>
    <property type="match status" value="1"/>
</dbReference>
<dbReference type="SUPFAM" id="SSF54001">
    <property type="entry name" value="Cysteine proteinases"/>
    <property type="match status" value="1"/>
</dbReference>
<dbReference type="EMBL" id="VOHL01000009">
    <property type="protein sequence ID" value="TWS96256.1"/>
    <property type="molecule type" value="Genomic_DNA"/>
</dbReference>
<dbReference type="OrthoDB" id="2165138at2"/>
<evidence type="ECO:0000259" key="3">
    <source>
        <dbReference type="PROSITE" id="PS50911"/>
    </source>
</evidence>
<dbReference type="Gene3D" id="3.90.1720.10">
    <property type="entry name" value="endopeptidase domain like (from Nostoc punctiforme)"/>
    <property type="match status" value="1"/>
</dbReference>